<evidence type="ECO:0000256" key="1">
    <source>
        <dbReference type="ARBA" id="ARBA00004239"/>
    </source>
</evidence>
<evidence type="ECO:0000256" key="8">
    <source>
        <dbReference type="ARBA" id="ARBA00023157"/>
    </source>
</evidence>
<keyword evidence="6" id="KW-0720">Serine protease</keyword>
<dbReference type="CDD" id="cd00190">
    <property type="entry name" value="Tryp_SPc"/>
    <property type="match status" value="1"/>
</dbReference>
<dbReference type="InterPro" id="IPR018114">
    <property type="entry name" value="TRYPSIN_HIS"/>
</dbReference>
<dbReference type="PROSITE" id="PS00134">
    <property type="entry name" value="TRYPSIN_HIS"/>
    <property type="match status" value="1"/>
</dbReference>
<dbReference type="AlphaFoldDB" id="A0A6J2UE25"/>
<keyword evidence="7" id="KW-0865">Zymogen</keyword>
<dbReference type="RefSeq" id="XP_030385678.1">
    <property type="nucleotide sequence ID" value="XM_030529818.1"/>
</dbReference>
<dbReference type="InterPro" id="IPR050430">
    <property type="entry name" value="Peptidase_S1"/>
</dbReference>
<evidence type="ECO:0000256" key="10">
    <source>
        <dbReference type="ARBA" id="ARBA00038868"/>
    </source>
</evidence>
<sequence length="286" mass="31985">MRFSVLLMLLILATVQQKQKCAHANISENNNTNILYMEEEAMPELHRVRRVVGGHRSEVRQQPYMVNIRRRGKFHCGGSLVTPLCVLTAAHCVYGSDAGNYQAADFVVRGGVTYLKDMRNGREVQRIFLPKAYNRATLDHDVAIFRLNEPLQGPQIGTIALARRAPWVGSLIRVSGWGLTDERSAQIPNQLHSVQVRVLAHRECQQLYRGYRNITSSMYCASVPGFKDACAADSGGPAVDSNGKLAGIVSWGKANSCAHEDSPGVYANVVYLRNWITQTMRQYCYR</sequence>
<accession>A0A6J2UE25</accession>
<evidence type="ECO:0000256" key="7">
    <source>
        <dbReference type="ARBA" id="ARBA00023145"/>
    </source>
</evidence>
<name>A0A6J2UE25_DROLE</name>
<feature type="domain" description="Peptidase S1" evidence="12">
    <location>
        <begin position="51"/>
        <end position="281"/>
    </location>
</feature>
<comment type="similarity">
    <text evidence="2">Belongs to the peptidase S1 family.</text>
</comment>
<feature type="chain" id="PRO_5026653309" description="trypsin" evidence="11">
    <location>
        <begin position="18"/>
        <end position="286"/>
    </location>
</feature>
<dbReference type="GO" id="GO:0005576">
    <property type="term" value="C:extracellular region"/>
    <property type="evidence" value="ECO:0007669"/>
    <property type="project" value="UniProtKB-SubCell"/>
</dbReference>
<dbReference type="Pfam" id="PF00089">
    <property type="entry name" value="Trypsin"/>
    <property type="match status" value="1"/>
</dbReference>
<evidence type="ECO:0000256" key="6">
    <source>
        <dbReference type="ARBA" id="ARBA00022825"/>
    </source>
</evidence>
<comment type="subcellular location">
    <subcellularLocation>
        <location evidence="1">Secreted</location>
        <location evidence="1">Extracellular space</location>
    </subcellularLocation>
</comment>
<organism evidence="13 14">
    <name type="scientific">Drosophila lebanonensis</name>
    <name type="common">Fruit fly</name>
    <name type="synonym">Scaptodrosophila lebanonensis</name>
    <dbReference type="NCBI Taxonomy" id="7225"/>
    <lineage>
        <taxon>Eukaryota</taxon>
        <taxon>Metazoa</taxon>
        <taxon>Ecdysozoa</taxon>
        <taxon>Arthropoda</taxon>
        <taxon>Hexapoda</taxon>
        <taxon>Insecta</taxon>
        <taxon>Pterygota</taxon>
        <taxon>Neoptera</taxon>
        <taxon>Endopterygota</taxon>
        <taxon>Diptera</taxon>
        <taxon>Brachycera</taxon>
        <taxon>Muscomorpha</taxon>
        <taxon>Ephydroidea</taxon>
        <taxon>Drosophilidae</taxon>
        <taxon>Scaptodrosophila</taxon>
    </lineage>
</organism>
<dbReference type="InterPro" id="IPR001314">
    <property type="entry name" value="Peptidase_S1A"/>
</dbReference>
<dbReference type="OrthoDB" id="10059102at2759"/>
<keyword evidence="4 11" id="KW-0732">Signal</keyword>
<dbReference type="InterPro" id="IPR043504">
    <property type="entry name" value="Peptidase_S1_PA_chymotrypsin"/>
</dbReference>
<dbReference type="SUPFAM" id="SSF50494">
    <property type="entry name" value="Trypsin-like serine proteases"/>
    <property type="match status" value="1"/>
</dbReference>
<keyword evidence="13" id="KW-1185">Reference proteome</keyword>
<dbReference type="GO" id="GO:0004252">
    <property type="term" value="F:serine-type endopeptidase activity"/>
    <property type="evidence" value="ECO:0007669"/>
    <property type="project" value="UniProtKB-EC"/>
</dbReference>
<dbReference type="EC" id="3.4.21.4" evidence="10"/>
<evidence type="ECO:0000256" key="5">
    <source>
        <dbReference type="ARBA" id="ARBA00022801"/>
    </source>
</evidence>
<gene>
    <name evidence="14" type="primary">LOC115632594</name>
</gene>
<dbReference type="InterPro" id="IPR009003">
    <property type="entry name" value="Peptidase_S1_PA"/>
</dbReference>
<evidence type="ECO:0000256" key="4">
    <source>
        <dbReference type="ARBA" id="ARBA00022729"/>
    </source>
</evidence>
<dbReference type="SMART" id="SM00020">
    <property type="entry name" value="Tryp_SPc"/>
    <property type="match status" value="1"/>
</dbReference>
<evidence type="ECO:0000256" key="9">
    <source>
        <dbReference type="ARBA" id="ARBA00036320"/>
    </source>
</evidence>
<reference evidence="14" key="1">
    <citation type="submission" date="2025-08" db="UniProtKB">
        <authorList>
            <consortium name="RefSeq"/>
        </authorList>
    </citation>
    <scope>IDENTIFICATION</scope>
    <source>
        <strain evidence="14">11010-0011.00</strain>
        <tissue evidence="14">Whole body</tissue>
    </source>
</reference>
<evidence type="ECO:0000256" key="2">
    <source>
        <dbReference type="ARBA" id="ARBA00007664"/>
    </source>
</evidence>
<protein>
    <recommendedName>
        <fullName evidence="10">trypsin</fullName>
        <ecNumber evidence="10">3.4.21.4</ecNumber>
    </recommendedName>
</protein>
<dbReference type="PROSITE" id="PS50240">
    <property type="entry name" value="TRYPSIN_DOM"/>
    <property type="match status" value="1"/>
</dbReference>
<dbReference type="GO" id="GO:0006508">
    <property type="term" value="P:proteolysis"/>
    <property type="evidence" value="ECO:0007669"/>
    <property type="project" value="UniProtKB-KW"/>
</dbReference>
<evidence type="ECO:0000256" key="11">
    <source>
        <dbReference type="SAM" id="SignalP"/>
    </source>
</evidence>
<dbReference type="Gene3D" id="2.40.10.10">
    <property type="entry name" value="Trypsin-like serine proteases"/>
    <property type="match status" value="1"/>
</dbReference>
<dbReference type="Proteomes" id="UP000504634">
    <property type="component" value="Unplaced"/>
</dbReference>
<feature type="signal peptide" evidence="11">
    <location>
        <begin position="1"/>
        <end position="17"/>
    </location>
</feature>
<keyword evidence="8" id="KW-1015">Disulfide bond</keyword>
<evidence type="ECO:0000259" key="12">
    <source>
        <dbReference type="PROSITE" id="PS50240"/>
    </source>
</evidence>
<dbReference type="InterPro" id="IPR001254">
    <property type="entry name" value="Trypsin_dom"/>
</dbReference>
<keyword evidence="3" id="KW-0645">Protease</keyword>
<dbReference type="PANTHER" id="PTHR24276:SF91">
    <property type="entry name" value="AT26814P-RELATED"/>
    <property type="match status" value="1"/>
</dbReference>
<evidence type="ECO:0000313" key="14">
    <source>
        <dbReference type="RefSeq" id="XP_030385678.1"/>
    </source>
</evidence>
<comment type="catalytic activity">
    <reaction evidence="9">
        <text>Preferential cleavage: Arg-|-Xaa, Lys-|-Xaa.</text>
        <dbReference type="EC" id="3.4.21.4"/>
    </reaction>
</comment>
<dbReference type="PRINTS" id="PR00722">
    <property type="entry name" value="CHYMOTRYPSIN"/>
</dbReference>
<evidence type="ECO:0000256" key="3">
    <source>
        <dbReference type="ARBA" id="ARBA00022670"/>
    </source>
</evidence>
<proteinExistence type="inferred from homology"/>
<dbReference type="FunFam" id="2.40.10.10:FF:000034">
    <property type="entry name" value="Eupolytin"/>
    <property type="match status" value="1"/>
</dbReference>
<dbReference type="GeneID" id="115632594"/>
<keyword evidence="5" id="KW-0378">Hydrolase</keyword>
<dbReference type="PANTHER" id="PTHR24276">
    <property type="entry name" value="POLYSERASE-RELATED"/>
    <property type="match status" value="1"/>
</dbReference>
<evidence type="ECO:0000313" key="13">
    <source>
        <dbReference type="Proteomes" id="UP000504634"/>
    </source>
</evidence>